<proteinExistence type="predicted"/>
<name>A0ABN8QIG9_9CNID</name>
<reference evidence="2 3" key="1">
    <citation type="submission" date="2022-05" db="EMBL/GenBank/DDBJ databases">
        <authorList>
            <consortium name="Genoscope - CEA"/>
            <person name="William W."/>
        </authorList>
    </citation>
    <scope>NUCLEOTIDE SEQUENCE [LARGE SCALE GENOMIC DNA]</scope>
</reference>
<feature type="compositionally biased region" description="Acidic residues" evidence="1">
    <location>
        <begin position="92"/>
        <end position="102"/>
    </location>
</feature>
<comment type="caution">
    <text evidence="2">The sequence shown here is derived from an EMBL/GenBank/DDBJ whole genome shotgun (WGS) entry which is preliminary data.</text>
</comment>
<feature type="region of interest" description="Disordered" evidence="1">
    <location>
        <begin position="1"/>
        <end position="118"/>
    </location>
</feature>
<dbReference type="EMBL" id="CALNXK010000126">
    <property type="protein sequence ID" value="CAH3163341.1"/>
    <property type="molecule type" value="Genomic_DNA"/>
</dbReference>
<keyword evidence="3" id="KW-1185">Reference proteome</keyword>
<accession>A0ABN8QIG9</accession>
<protein>
    <submittedName>
        <fullName evidence="2">Uncharacterized protein</fullName>
    </submittedName>
</protein>
<evidence type="ECO:0000313" key="3">
    <source>
        <dbReference type="Proteomes" id="UP001159405"/>
    </source>
</evidence>
<evidence type="ECO:0000313" key="2">
    <source>
        <dbReference type="EMBL" id="CAH3163341.1"/>
    </source>
</evidence>
<gene>
    <name evidence="2" type="ORF">PLOB_00005753</name>
</gene>
<evidence type="ECO:0000256" key="1">
    <source>
        <dbReference type="SAM" id="MobiDB-lite"/>
    </source>
</evidence>
<feature type="compositionally biased region" description="Basic and acidic residues" evidence="1">
    <location>
        <begin position="103"/>
        <end position="116"/>
    </location>
</feature>
<feature type="compositionally biased region" description="Basic and acidic residues" evidence="1">
    <location>
        <begin position="1"/>
        <end position="35"/>
    </location>
</feature>
<sequence length="169" mass="19651">MERYLFMAREHKGKAEVKQMKKETREGKWKRREQPTKPSVTQPTKPSVTITSSTLDEETAPMEITAGPSTSQAEEPELTPSPSPILIPADVPSEEEDGEEDESHYPDRKEFFKDPNPRSNRHRWLVLFYHHLNKPDCGRKKQKNRLQHAEHVRRILEDLQSRGSDIDIL</sequence>
<dbReference type="Proteomes" id="UP001159405">
    <property type="component" value="Unassembled WGS sequence"/>
</dbReference>
<feature type="compositionally biased region" description="Polar residues" evidence="1">
    <location>
        <begin position="36"/>
        <end position="54"/>
    </location>
</feature>
<organism evidence="2 3">
    <name type="scientific">Porites lobata</name>
    <dbReference type="NCBI Taxonomy" id="104759"/>
    <lineage>
        <taxon>Eukaryota</taxon>
        <taxon>Metazoa</taxon>
        <taxon>Cnidaria</taxon>
        <taxon>Anthozoa</taxon>
        <taxon>Hexacorallia</taxon>
        <taxon>Scleractinia</taxon>
        <taxon>Fungiina</taxon>
        <taxon>Poritidae</taxon>
        <taxon>Porites</taxon>
    </lineage>
</organism>